<name>A0ACA9L046_9GLOM</name>
<evidence type="ECO:0000313" key="1">
    <source>
        <dbReference type="EMBL" id="CAG8503608.1"/>
    </source>
</evidence>
<keyword evidence="2" id="KW-1185">Reference proteome</keyword>
<organism evidence="1 2">
    <name type="scientific">Racocetra persica</name>
    <dbReference type="NCBI Taxonomy" id="160502"/>
    <lineage>
        <taxon>Eukaryota</taxon>
        <taxon>Fungi</taxon>
        <taxon>Fungi incertae sedis</taxon>
        <taxon>Mucoromycota</taxon>
        <taxon>Glomeromycotina</taxon>
        <taxon>Glomeromycetes</taxon>
        <taxon>Diversisporales</taxon>
        <taxon>Gigasporaceae</taxon>
        <taxon>Racocetra</taxon>
    </lineage>
</organism>
<gene>
    <name evidence="1" type="ORF">RPERSI_LOCUS1934</name>
</gene>
<dbReference type="Proteomes" id="UP000789920">
    <property type="component" value="Unassembled WGS sequence"/>
</dbReference>
<feature type="non-terminal residue" evidence="1">
    <location>
        <position position="1"/>
    </location>
</feature>
<comment type="caution">
    <text evidence="1">The sequence shown here is derived from an EMBL/GenBank/DDBJ whole genome shotgun (WGS) entry which is preliminary data.</text>
</comment>
<evidence type="ECO:0000313" key="2">
    <source>
        <dbReference type="Proteomes" id="UP000789920"/>
    </source>
</evidence>
<reference evidence="1" key="1">
    <citation type="submission" date="2021-06" db="EMBL/GenBank/DDBJ databases">
        <authorList>
            <person name="Kallberg Y."/>
            <person name="Tangrot J."/>
            <person name="Rosling A."/>
        </authorList>
    </citation>
    <scope>NUCLEOTIDE SEQUENCE</scope>
    <source>
        <strain evidence="1">MA461A</strain>
    </source>
</reference>
<dbReference type="EMBL" id="CAJVQC010001972">
    <property type="protein sequence ID" value="CAG8503608.1"/>
    <property type="molecule type" value="Genomic_DNA"/>
</dbReference>
<protein>
    <submittedName>
        <fullName evidence="1">11496_t:CDS:1</fullName>
    </submittedName>
</protein>
<proteinExistence type="predicted"/>
<sequence>CKLNNPFIANFEKCKANTKTTFSLGLAEESTEDFEECEDNARTIFSLGLEYEDKVGLAFSLELGIVKDNSCIGSKVSEINTGSTFELKSDMDLELAKDKGGLGLEVKENSKGLVKSNGSINLDLELVESRSSVVSDFGNDLFDLMWQLTLTYLYLKLDDITELYIGLQFDSWEAAEYYIKEYKKKEARIYKPNKVKPSNQQHNKGSKKSNYEWHVNLSKHEIGMQSTQHVKLINVLIHKAVFASSSMANIVEALDSQIQQEAMNKSFMVWKYKSTIY</sequence>
<accession>A0ACA9L046</accession>